<dbReference type="Proteomes" id="UP000288351">
    <property type="component" value="Unassembled WGS sequence"/>
</dbReference>
<proteinExistence type="predicted"/>
<dbReference type="EMBL" id="BHXC01000007">
    <property type="protein sequence ID" value="GCB92888.1"/>
    <property type="molecule type" value="Genomic_DNA"/>
</dbReference>
<dbReference type="Pfam" id="PF00702">
    <property type="entry name" value="Hydrolase"/>
    <property type="match status" value="1"/>
</dbReference>
<dbReference type="Gene3D" id="3.40.50.1000">
    <property type="entry name" value="HAD superfamily/HAD-like"/>
    <property type="match status" value="1"/>
</dbReference>
<dbReference type="GO" id="GO:0008967">
    <property type="term" value="F:phosphoglycolate phosphatase activity"/>
    <property type="evidence" value="ECO:0007669"/>
    <property type="project" value="TreeGrafter"/>
</dbReference>
<dbReference type="InterPro" id="IPR006439">
    <property type="entry name" value="HAD-SF_hydro_IA"/>
</dbReference>
<protein>
    <submittedName>
        <fullName evidence="1">Hydrolase</fullName>
    </submittedName>
</protein>
<comment type="caution">
    <text evidence="1">The sequence shown here is derived from an EMBL/GenBank/DDBJ whole genome shotgun (WGS) entry which is preliminary data.</text>
</comment>
<evidence type="ECO:0000313" key="2">
    <source>
        <dbReference type="Proteomes" id="UP000288351"/>
    </source>
</evidence>
<name>A0A401R5J8_STRNR</name>
<dbReference type="InterPro" id="IPR036412">
    <property type="entry name" value="HAD-like_sf"/>
</dbReference>
<dbReference type="PANTHER" id="PTHR43434:SF1">
    <property type="entry name" value="PHOSPHOGLYCOLATE PHOSPHATASE"/>
    <property type="match status" value="1"/>
</dbReference>
<dbReference type="NCBIfam" id="TIGR01509">
    <property type="entry name" value="HAD-SF-IA-v3"/>
    <property type="match status" value="1"/>
</dbReference>
<gene>
    <name evidence="1" type="ORF">SALB_05663</name>
</gene>
<sequence>MSAAPEELASVFSQVRHVLLDFDGPVCSVFAGFPAGDVARRLAELLTGPDGPPPGHEESDPLAMLRRIADEREDLVPLADETLAQLEGEAVDRAQPTPGGSAFLEACAASGRSVWMVSNNATPAIERYLGAHGLIHLVAGQFGRVSGEPKSMKPSPRLLSAAMGAAEAKPSECIFVGDAVRDVEAAHAAGMEAIGYANKPGKDKALAEAGALAVVTSMDDLARAVVGGA</sequence>
<accession>A0A401R5J8</accession>
<dbReference type="PANTHER" id="PTHR43434">
    <property type="entry name" value="PHOSPHOGLYCOLATE PHOSPHATASE"/>
    <property type="match status" value="1"/>
</dbReference>
<dbReference type="InterPro" id="IPR023214">
    <property type="entry name" value="HAD_sf"/>
</dbReference>
<evidence type="ECO:0000313" key="1">
    <source>
        <dbReference type="EMBL" id="GCB92888.1"/>
    </source>
</evidence>
<dbReference type="GO" id="GO:0005829">
    <property type="term" value="C:cytosol"/>
    <property type="evidence" value="ECO:0007669"/>
    <property type="project" value="TreeGrafter"/>
</dbReference>
<organism evidence="1 2">
    <name type="scientific">Streptomyces noursei</name>
    <name type="common">Streptomyces albulus</name>
    <dbReference type="NCBI Taxonomy" id="1971"/>
    <lineage>
        <taxon>Bacteria</taxon>
        <taxon>Bacillati</taxon>
        <taxon>Actinomycetota</taxon>
        <taxon>Actinomycetes</taxon>
        <taxon>Kitasatosporales</taxon>
        <taxon>Streptomycetaceae</taxon>
        <taxon>Streptomyces</taxon>
    </lineage>
</organism>
<dbReference type="InterPro" id="IPR050155">
    <property type="entry name" value="HAD-like_hydrolase_sf"/>
</dbReference>
<keyword evidence="1" id="KW-0378">Hydrolase</keyword>
<dbReference type="AlphaFoldDB" id="A0A401R5J8"/>
<reference evidence="1 2" key="1">
    <citation type="journal article" date="2019" name="Microbiol. Resour. Announc.">
        <title>Draft Genome Sequence of the Most Traditional epsilon-Poly-l-Lysine Producer, Streptomyces albulus NBRC14147.</title>
        <authorList>
            <person name="Yamanaka K."/>
            <person name="Hamano Y."/>
        </authorList>
    </citation>
    <scope>NUCLEOTIDE SEQUENCE [LARGE SCALE GENOMIC DNA]</scope>
    <source>
        <strain evidence="1 2">NBRC 14147</strain>
    </source>
</reference>
<dbReference type="SUPFAM" id="SSF56784">
    <property type="entry name" value="HAD-like"/>
    <property type="match status" value="1"/>
</dbReference>
<dbReference type="GO" id="GO:0006281">
    <property type="term" value="P:DNA repair"/>
    <property type="evidence" value="ECO:0007669"/>
    <property type="project" value="TreeGrafter"/>
</dbReference>